<dbReference type="EMBL" id="JAJJMB010014022">
    <property type="protein sequence ID" value="KAI3863872.1"/>
    <property type="molecule type" value="Genomic_DNA"/>
</dbReference>
<proteinExistence type="inferred from homology"/>
<dbReference type="Gene3D" id="1.10.630.10">
    <property type="entry name" value="Cytochrome P450"/>
    <property type="match status" value="2"/>
</dbReference>
<keyword evidence="3" id="KW-1185">Reference proteome</keyword>
<gene>
    <name evidence="2" type="ORF">MKW98_031464</name>
</gene>
<dbReference type="PANTHER" id="PTHR47950:SF15">
    <property type="entry name" value="CYTOCHROME P450"/>
    <property type="match status" value="1"/>
</dbReference>
<organism evidence="2 3">
    <name type="scientific">Papaver atlanticum</name>
    <dbReference type="NCBI Taxonomy" id="357466"/>
    <lineage>
        <taxon>Eukaryota</taxon>
        <taxon>Viridiplantae</taxon>
        <taxon>Streptophyta</taxon>
        <taxon>Embryophyta</taxon>
        <taxon>Tracheophyta</taxon>
        <taxon>Spermatophyta</taxon>
        <taxon>Magnoliopsida</taxon>
        <taxon>Ranunculales</taxon>
        <taxon>Papaveraceae</taxon>
        <taxon>Papaveroideae</taxon>
        <taxon>Papaver</taxon>
    </lineage>
</organism>
<comment type="caution">
    <text evidence="2">The sequence shown here is derived from an EMBL/GenBank/DDBJ whole genome shotgun (WGS) entry which is preliminary data.</text>
</comment>
<dbReference type="PANTHER" id="PTHR47950">
    <property type="entry name" value="CYTOCHROME P450, FAMILY 76, SUBFAMILY C, POLYPEPTIDE 5-RELATED"/>
    <property type="match status" value="1"/>
</dbReference>
<evidence type="ECO:0000313" key="2">
    <source>
        <dbReference type="EMBL" id="KAI3863872.1"/>
    </source>
</evidence>
<protein>
    <recommendedName>
        <fullName evidence="4">Cytochrome P450</fullName>
    </recommendedName>
</protein>
<evidence type="ECO:0008006" key="4">
    <source>
        <dbReference type="Google" id="ProtNLM"/>
    </source>
</evidence>
<dbReference type="Pfam" id="PF00067">
    <property type="entry name" value="p450"/>
    <property type="match status" value="1"/>
</dbReference>
<sequence>METTLSNQMLMCTSLCILIASFFRFFVWWRSSAIASTGKLPPGPRGWPLVGNIFDLGTSPHSNLAALKEKYGPLIWIRLGSVNTLVVSSADAAMELFKNHDHSFCNRHMNETMRSDDRLSSTVALSQYNGYWRMMRRLYTTELIAKKRIQDTSPLRRKCVDKMISWIAEVDGTCVELTPFVLATLFNLIGNLVLSKDLMDPKSTKKSEFFVLNAELAQLIIMPNVANFIPSLSWIDPQGVKRKVQEKLNQILRFVGGFVEERRREMKLNQQQNKEKDFLDVLLEFEGNGKDEPDKISDRNLNILILELLTAGRRICPGLPLAHKMLHLVLGSLLQSFEWTLDVGVTPDSIDMGEKLGAVLKKTIPLRAIPRAFV</sequence>
<dbReference type="GO" id="GO:0005506">
    <property type="term" value="F:iron ion binding"/>
    <property type="evidence" value="ECO:0007669"/>
    <property type="project" value="InterPro"/>
</dbReference>
<dbReference type="GO" id="GO:0020037">
    <property type="term" value="F:heme binding"/>
    <property type="evidence" value="ECO:0007669"/>
    <property type="project" value="InterPro"/>
</dbReference>
<dbReference type="AlphaFoldDB" id="A0AAD4X869"/>
<dbReference type="GO" id="GO:0004497">
    <property type="term" value="F:monooxygenase activity"/>
    <property type="evidence" value="ECO:0007669"/>
    <property type="project" value="InterPro"/>
</dbReference>
<reference evidence="2" key="1">
    <citation type="submission" date="2022-04" db="EMBL/GenBank/DDBJ databases">
        <title>A functionally conserved STORR gene fusion in Papaver species that diverged 16.8 million years ago.</title>
        <authorList>
            <person name="Catania T."/>
        </authorList>
    </citation>
    <scope>NUCLEOTIDE SEQUENCE</scope>
    <source>
        <strain evidence="2">S-188037</strain>
    </source>
</reference>
<comment type="similarity">
    <text evidence="1">Belongs to the cytochrome P450 family.</text>
</comment>
<evidence type="ECO:0000313" key="3">
    <source>
        <dbReference type="Proteomes" id="UP001202328"/>
    </source>
</evidence>
<evidence type="ECO:0000256" key="1">
    <source>
        <dbReference type="ARBA" id="ARBA00010617"/>
    </source>
</evidence>
<name>A0AAD4X869_9MAGN</name>
<dbReference type="SUPFAM" id="SSF48264">
    <property type="entry name" value="Cytochrome P450"/>
    <property type="match status" value="1"/>
</dbReference>
<dbReference type="Proteomes" id="UP001202328">
    <property type="component" value="Unassembled WGS sequence"/>
</dbReference>
<dbReference type="InterPro" id="IPR001128">
    <property type="entry name" value="Cyt_P450"/>
</dbReference>
<dbReference type="GO" id="GO:0033075">
    <property type="term" value="P:isoquinoline alkaloid biosynthetic process"/>
    <property type="evidence" value="ECO:0007669"/>
    <property type="project" value="UniProtKB-ARBA"/>
</dbReference>
<dbReference type="InterPro" id="IPR036396">
    <property type="entry name" value="Cyt_P450_sf"/>
</dbReference>
<accession>A0AAD4X869</accession>
<dbReference type="GO" id="GO:0016705">
    <property type="term" value="F:oxidoreductase activity, acting on paired donors, with incorporation or reduction of molecular oxygen"/>
    <property type="evidence" value="ECO:0007669"/>
    <property type="project" value="InterPro"/>
</dbReference>